<comment type="caution">
    <text evidence="2">The sequence shown here is derived from an EMBL/GenBank/DDBJ whole genome shotgun (WGS) entry which is preliminary data.</text>
</comment>
<name>A0A139SQK4_9BACT</name>
<protein>
    <recommendedName>
        <fullName evidence="4">Helix-turn-helix domain-containing protein</fullName>
    </recommendedName>
</protein>
<gene>
    <name evidence="2" type="ORF">AXK11_03200</name>
</gene>
<dbReference type="AlphaFoldDB" id="A0A139SQK4"/>
<proteinExistence type="predicted"/>
<dbReference type="Proteomes" id="UP000070058">
    <property type="component" value="Unassembled WGS sequence"/>
</dbReference>
<organism evidence="2 3">
    <name type="scientific">Cephaloticoccus primus</name>
    <dbReference type="NCBI Taxonomy" id="1548207"/>
    <lineage>
        <taxon>Bacteria</taxon>
        <taxon>Pseudomonadati</taxon>
        <taxon>Verrucomicrobiota</taxon>
        <taxon>Opitutia</taxon>
        <taxon>Opitutales</taxon>
        <taxon>Opitutaceae</taxon>
        <taxon>Cephaloticoccus</taxon>
    </lineage>
</organism>
<accession>A0A139SQK4</accession>
<dbReference type="STRING" id="1548207.AXK11_03200"/>
<evidence type="ECO:0000256" key="1">
    <source>
        <dbReference type="SAM" id="MobiDB-lite"/>
    </source>
</evidence>
<evidence type="ECO:0000313" key="2">
    <source>
        <dbReference type="EMBL" id="KXU36817.1"/>
    </source>
</evidence>
<feature type="region of interest" description="Disordered" evidence="1">
    <location>
        <begin position="1"/>
        <end position="32"/>
    </location>
</feature>
<evidence type="ECO:0000313" key="3">
    <source>
        <dbReference type="Proteomes" id="UP000070058"/>
    </source>
</evidence>
<evidence type="ECO:0008006" key="4">
    <source>
        <dbReference type="Google" id="ProtNLM"/>
    </source>
</evidence>
<reference evidence="3" key="1">
    <citation type="submission" date="2016-02" db="EMBL/GenBank/DDBJ databases">
        <authorList>
            <person name="Sanders J.G."/>
            <person name="Lin J.Y."/>
            <person name="Wertz J.T."/>
            <person name="Russell J.A."/>
            <person name="Moreau C.S."/>
            <person name="Powell S."/>
        </authorList>
    </citation>
    <scope>NUCLEOTIDE SEQUENCE [LARGE SCALE GENOMIC DNA]</scope>
    <source>
        <strain evidence="3">CAG34</strain>
    </source>
</reference>
<keyword evidence="3" id="KW-1185">Reference proteome</keyword>
<dbReference type="EMBL" id="LSZQ01000028">
    <property type="protein sequence ID" value="KXU36817.1"/>
    <property type="molecule type" value="Genomic_DNA"/>
</dbReference>
<sequence length="128" mass="14440">MLTAQIAKPAASSTATSRKLRPAPKRPQPDLAKETLSVAEAARLLDQEEWILRSLCRHGSIPSHEVNGERYITLSDFTAYRRRRQARFDHWDRSPALKALDEVTDALIKQGLYWEAPPEAMAQSSGDR</sequence>
<dbReference type="RefSeq" id="WP_068629189.1">
    <property type="nucleotide sequence ID" value="NZ_LSZQ01000028.1"/>
</dbReference>